<dbReference type="Gene3D" id="1.10.357.10">
    <property type="entry name" value="Tetracycline Repressor, domain 2"/>
    <property type="match status" value="1"/>
</dbReference>
<protein>
    <submittedName>
        <fullName evidence="4">TetR/AcrR family transcriptional regulator</fullName>
    </submittedName>
</protein>
<dbReference type="PRINTS" id="PR00455">
    <property type="entry name" value="HTHTETR"/>
</dbReference>
<evidence type="ECO:0000313" key="5">
    <source>
        <dbReference type="Proteomes" id="UP001597541"/>
    </source>
</evidence>
<dbReference type="InterPro" id="IPR050624">
    <property type="entry name" value="HTH-type_Tx_Regulator"/>
</dbReference>
<dbReference type="PANTHER" id="PTHR43479">
    <property type="entry name" value="ACREF/ENVCD OPERON REPRESSOR-RELATED"/>
    <property type="match status" value="1"/>
</dbReference>
<dbReference type="PROSITE" id="PS50977">
    <property type="entry name" value="HTH_TETR_2"/>
    <property type="match status" value="1"/>
</dbReference>
<evidence type="ECO:0000259" key="3">
    <source>
        <dbReference type="PROSITE" id="PS50977"/>
    </source>
</evidence>
<name>A0ABW5PEP4_9BACL</name>
<proteinExistence type="predicted"/>
<gene>
    <name evidence="4" type="ORF">ACFSUF_15525</name>
</gene>
<dbReference type="SUPFAM" id="SSF48498">
    <property type="entry name" value="Tetracyclin repressor-like, C-terminal domain"/>
    <property type="match status" value="1"/>
</dbReference>
<dbReference type="EMBL" id="JBHUME010000009">
    <property type="protein sequence ID" value="MFD2613826.1"/>
    <property type="molecule type" value="Genomic_DNA"/>
</dbReference>
<dbReference type="Proteomes" id="UP001597541">
    <property type="component" value="Unassembled WGS sequence"/>
</dbReference>
<dbReference type="InterPro" id="IPR023772">
    <property type="entry name" value="DNA-bd_HTH_TetR-type_CS"/>
</dbReference>
<keyword evidence="1 2" id="KW-0238">DNA-binding</keyword>
<accession>A0ABW5PEP4</accession>
<dbReference type="RefSeq" id="WP_377604029.1">
    <property type="nucleotide sequence ID" value="NZ_JBHUME010000009.1"/>
</dbReference>
<dbReference type="InterPro" id="IPR001647">
    <property type="entry name" value="HTH_TetR"/>
</dbReference>
<dbReference type="PROSITE" id="PS01081">
    <property type="entry name" value="HTH_TETR_1"/>
    <property type="match status" value="1"/>
</dbReference>
<feature type="domain" description="HTH tetR-type" evidence="3">
    <location>
        <begin position="3"/>
        <end position="63"/>
    </location>
</feature>
<keyword evidence="5" id="KW-1185">Reference proteome</keyword>
<reference evidence="5" key="1">
    <citation type="journal article" date="2019" name="Int. J. Syst. Evol. Microbiol.">
        <title>The Global Catalogue of Microorganisms (GCM) 10K type strain sequencing project: providing services to taxonomists for standard genome sequencing and annotation.</title>
        <authorList>
            <consortium name="The Broad Institute Genomics Platform"/>
            <consortium name="The Broad Institute Genome Sequencing Center for Infectious Disease"/>
            <person name="Wu L."/>
            <person name="Ma J."/>
        </authorList>
    </citation>
    <scope>NUCLEOTIDE SEQUENCE [LARGE SCALE GENOMIC DNA]</scope>
    <source>
        <strain evidence="5">KCTC 3950</strain>
    </source>
</reference>
<sequence>MSIDRRKLIVEAAAKSFSLFGYKATTMDQVAKLANVGKGTIYTFFANKEELFDEILRDLIMEMKHAAEEVYVEGRPFFENLQTVLYNLHDLRSRHELVLKLSHEVRDMGTPMAQEAIMKLEHHVISYIERKVQIAIDRKEIKPCNPQITAFMMVKMYLALATDWGKYHPPLDKQAIADLFQLYLRDGIQADGMVEKG</sequence>
<organism evidence="4 5">
    <name type="scientific">Paenibacillus gansuensis</name>
    <dbReference type="NCBI Taxonomy" id="306542"/>
    <lineage>
        <taxon>Bacteria</taxon>
        <taxon>Bacillati</taxon>
        <taxon>Bacillota</taxon>
        <taxon>Bacilli</taxon>
        <taxon>Bacillales</taxon>
        <taxon>Paenibacillaceae</taxon>
        <taxon>Paenibacillus</taxon>
    </lineage>
</organism>
<dbReference type="InterPro" id="IPR036271">
    <property type="entry name" value="Tet_transcr_reg_TetR-rel_C_sf"/>
</dbReference>
<evidence type="ECO:0000256" key="2">
    <source>
        <dbReference type="PROSITE-ProRule" id="PRU00335"/>
    </source>
</evidence>
<evidence type="ECO:0000313" key="4">
    <source>
        <dbReference type="EMBL" id="MFD2613826.1"/>
    </source>
</evidence>
<dbReference type="InterPro" id="IPR009057">
    <property type="entry name" value="Homeodomain-like_sf"/>
</dbReference>
<dbReference type="Pfam" id="PF00440">
    <property type="entry name" value="TetR_N"/>
    <property type="match status" value="1"/>
</dbReference>
<comment type="caution">
    <text evidence="4">The sequence shown here is derived from an EMBL/GenBank/DDBJ whole genome shotgun (WGS) entry which is preliminary data.</text>
</comment>
<feature type="DNA-binding region" description="H-T-H motif" evidence="2">
    <location>
        <begin position="26"/>
        <end position="45"/>
    </location>
</feature>
<dbReference type="SUPFAM" id="SSF46689">
    <property type="entry name" value="Homeodomain-like"/>
    <property type="match status" value="1"/>
</dbReference>
<dbReference type="PANTHER" id="PTHR43479:SF11">
    <property type="entry name" value="ACREF_ENVCD OPERON REPRESSOR-RELATED"/>
    <property type="match status" value="1"/>
</dbReference>
<evidence type="ECO:0000256" key="1">
    <source>
        <dbReference type="ARBA" id="ARBA00023125"/>
    </source>
</evidence>